<dbReference type="InterPro" id="IPR010139">
    <property type="entry name" value="Imidazole-glycPsynth_HisH"/>
</dbReference>
<dbReference type="GO" id="GO:0016829">
    <property type="term" value="F:lyase activity"/>
    <property type="evidence" value="ECO:0007669"/>
    <property type="project" value="UniProtKB-KW"/>
</dbReference>
<dbReference type="InterPro" id="IPR029062">
    <property type="entry name" value="Class_I_gatase-like"/>
</dbReference>
<protein>
    <recommendedName>
        <fullName evidence="10">Glutamine amidotransferase domain-containing protein</fullName>
    </recommendedName>
</protein>
<evidence type="ECO:0000256" key="1">
    <source>
        <dbReference type="ARBA" id="ARBA00005091"/>
    </source>
</evidence>
<comment type="caution">
    <text evidence="11">The sequence shown here is derived from an EMBL/GenBank/DDBJ whole genome shotgun (WGS) entry which is preliminary data.</text>
</comment>
<evidence type="ECO:0000256" key="3">
    <source>
        <dbReference type="ARBA" id="ARBA00022605"/>
    </source>
</evidence>
<dbReference type="SUPFAM" id="SSF52317">
    <property type="entry name" value="Class I glutamine amidotransferase-like"/>
    <property type="match status" value="1"/>
</dbReference>
<dbReference type="PANTHER" id="PTHR42701:SF1">
    <property type="entry name" value="IMIDAZOLE GLYCEROL PHOSPHATE SYNTHASE SUBUNIT HISH"/>
    <property type="match status" value="1"/>
</dbReference>
<evidence type="ECO:0000256" key="5">
    <source>
        <dbReference type="ARBA" id="ARBA00022962"/>
    </source>
</evidence>
<evidence type="ECO:0000256" key="4">
    <source>
        <dbReference type="ARBA" id="ARBA00022801"/>
    </source>
</evidence>
<dbReference type="UniPathway" id="UPA00031">
    <property type="reaction ID" value="UER00010"/>
</dbReference>
<comment type="catalytic activity">
    <reaction evidence="9">
        <text>L-glutamine + H2O = L-glutamate + NH4(+)</text>
        <dbReference type="Rhea" id="RHEA:15889"/>
        <dbReference type="ChEBI" id="CHEBI:15377"/>
        <dbReference type="ChEBI" id="CHEBI:28938"/>
        <dbReference type="ChEBI" id="CHEBI:29985"/>
        <dbReference type="ChEBI" id="CHEBI:58359"/>
        <dbReference type="EC" id="3.5.1.2"/>
    </reaction>
</comment>
<dbReference type="Pfam" id="PF00117">
    <property type="entry name" value="GATase"/>
    <property type="match status" value="1"/>
</dbReference>
<dbReference type="GO" id="GO:0004359">
    <property type="term" value="F:glutaminase activity"/>
    <property type="evidence" value="ECO:0007669"/>
    <property type="project" value="UniProtKB-EC"/>
</dbReference>
<comment type="subunit">
    <text evidence="2">Heterodimer of HisH and HisF.</text>
</comment>
<evidence type="ECO:0000256" key="8">
    <source>
        <dbReference type="ARBA" id="ARBA00047838"/>
    </source>
</evidence>
<keyword evidence="7" id="KW-0456">Lyase</keyword>
<accession>A0A0F9WBM4</accession>
<comment type="catalytic activity">
    <reaction evidence="8">
        <text>5-[(5-phospho-1-deoxy-D-ribulos-1-ylimino)methylamino]-1-(5-phospho-beta-D-ribosyl)imidazole-4-carboxamide + L-glutamine = D-erythro-1-(imidazol-4-yl)glycerol 3-phosphate + 5-amino-1-(5-phospho-beta-D-ribosyl)imidazole-4-carboxamide + L-glutamate + H(+)</text>
        <dbReference type="Rhea" id="RHEA:24793"/>
        <dbReference type="ChEBI" id="CHEBI:15378"/>
        <dbReference type="ChEBI" id="CHEBI:29985"/>
        <dbReference type="ChEBI" id="CHEBI:58278"/>
        <dbReference type="ChEBI" id="CHEBI:58359"/>
        <dbReference type="ChEBI" id="CHEBI:58475"/>
        <dbReference type="ChEBI" id="CHEBI:58525"/>
        <dbReference type="EC" id="4.3.2.10"/>
    </reaction>
</comment>
<dbReference type="PROSITE" id="PS51273">
    <property type="entry name" value="GATASE_TYPE_1"/>
    <property type="match status" value="1"/>
</dbReference>
<evidence type="ECO:0000256" key="9">
    <source>
        <dbReference type="ARBA" id="ARBA00049534"/>
    </source>
</evidence>
<name>A0A0F9WBM4_9ZZZZ</name>
<evidence type="ECO:0000256" key="7">
    <source>
        <dbReference type="ARBA" id="ARBA00023239"/>
    </source>
</evidence>
<comment type="pathway">
    <text evidence="1">Amino-acid biosynthesis; L-histidine biosynthesis; L-histidine from 5-phospho-alpha-D-ribose 1-diphosphate: step 5/9.</text>
</comment>
<dbReference type="EMBL" id="LAZR01000307">
    <property type="protein sequence ID" value="KKN75578.1"/>
    <property type="molecule type" value="Genomic_DNA"/>
</dbReference>
<feature type="domain" description="Glutamine amidotransferase" evidence="10">
    <location>
        <begin position="4"/>
        <end position="198"/>
    </location>
</feature>
<dbReference type="GO" id="GO:0000107">
    <property type="term" value="F:imidazoleglycerol-phosphate synthase activity"/>
    <property type="evidence" value="ECO:0007669"/>
    <property type="project" value="TreeGrafter"/>
</dbReference>
<keyword evidence="5" id="KW-0315">Glutamine amidotransferase</keyword>
<evidence type="ECO:0000313" key="11">
    <source>
        <dbReference type="EMBL" id="KKN75578.1"/>
    </source>
</evidence>
<gene>
    <name evidence="11" type="ORF">LCGC14_0379310</name>
</gene>
<dbReference type="HAMAP" id="MF_00278">
    <property type="entry name" value="HisH"/>
    <property type="match status" value="1"/>
</dbReference>
<dbReference type="CDD" id="cd01748">
    <property type="entry name" value="GATase1_IGP_Synthase"/>
    <property type="match status" value="1"/>
</dbReference>
<reference evidence="11" key="1">
    <citation type="journal article" date="2015" name="Nature">
        <title>Complex archaea that bridge the gap between prokaryotes and eukaryotes.</title>
        <authorList>
            <person name="Spang A."/>
            <person name="Saw J.H."/>
            <person name="Jorgensen S.L."/>
            <person name="Zaremba-Niedzwiedzka K."/>
            <person name="Martijn J."/>
            <person name="Lind A.E."/>
            <person name="van Eijk R."/>
            <person name="Schleper C."/>
            <person name="Guy L."/>
            <person name="Ettema T.J."/>
        </authorList>
    </citation>
    <scope>NUCLEOTIDE SEQUENCE</scope>
</reference>
<dbReference type="PIRSF" id="PIRSF000495">
    <property type="entry name" value="Amidotransf_hisH"/>
    <property type="match status" value="1"/>
</dbReference>
<dbReference type="GO" id="GO:0000105">
    <property type="term" value="P:L-histidine biosynthetic process"/>
    <property type="evidence" value="ECO:0007669"/>
    <property type="project" value="UniProtKB-UniPathway"/>
</dbReference>
<dbReference type="InterPro" id="IPR017926">
    <property type="entry name" value="GATASE"/>
</dbReference>
<evidence type="ECO:0000256" key="2">
    <source>
        <dbReference type="ARBA" id="ARBA00011152"/>
    </source>
</evidence>
<organism evidence="11">
    <name type="scientific">marine sediment metagenome</name>
    <dbReference type="NCBI Taxonomy" id="412755"/>
    <lineage>
        <taxon>unclassified sequences</taxon>
        <taxon>metagenomes</taxon>
        <taxon>ecological metagenomes</taxon>
    </lineage>
</organism>
<evidence type="ECO:0000259" key="10">
    <source>
        <dbReference type="Pfam" id="PF00117"/>
    </source>
</evidence>
<keyword evidence="4" id="KW-0378">Hydrolase</keyword>
<keyword evidence="6" id="KW-0368">Histidine biosynthesis</keyword>
<evidence type="ECO:0000256" key="6">
    <source>
        <dbReference type="ARBA" id="ARBA00023102"/>
    </source>
</evidence>
<keyword evidence="3" id="KW-0028">Amino-acid biosynthesis</keyword>
<dbReference type="PANTHER" id="PTHR42701">
    <property type="entry name" value="IMIDAZOLE GLYCEROL PHOSPHATE SYNTHASE SUBUNIT HISH"/>
    <property type="match status" value="1"/>
</dbReference>
<dbReference type="AlphaFoldDB" id="A0A0F9WBM4"/>
<sequence>MITVIDYGIGNIGSILNMFRKIGAPCQTTKDPDTISHAEKLVLPGVGSFDAGMRSLVETGMDRAIINAANKDTPLLGVCLGMQLMTRGSAEGTLSGLNLISGHCVKFDLKNQGLRVPHMGWNVVTPTDTARLFNLDEEELRYYFVHSYHVVCDDASDIAAETTYGLKFTCAFQHGNIYGAQFHPEKSHRYGMDMFRKFAKV</sequence>
<dbReference type="NCBIfam" id="TIGR01855">
    <property type="entry name" value="IMP_synth_hisH"/>
    <property type="match status" value="1"/>
</dbReference>
<dbReference type="Gene3D" id="3.40.50.880">
    <property type="match status" value="1"/>
</dbReference>
<proteinExistence type="inferred from homology"/>